<protein>
    <submittedName>
        <fullName evidence="1">Uncharacterized protein</fullName>
    </submittedName>
</protein>
<evidence type="ECO:0000313" key="1">
    <source>
        <dbReference type="EMBL" id="CAB4304966.1"/>
    </source>
</evidence>
<organism evidence="1 2">
    <name type="scientific">Prunus armeniaca</name>
    <name type="common">Apricot</name>
    <name type="synonym">Armeniaca vulgaris</name>
    <dbReference type="NCBI Taxonomy" id="36596"/>
    <lineage>
        <taxon>Eukaryota</taxon>
        <taxon>Viridiplantae</taxon>
        <taxon>Streptophyta</taxon>
        <taxon>Embryophyta</taxon>
        <taxon>Tracheophyta</taxon>
        <taxon>Spermatophyta</taxon>
        <taxon>Magnoliopsida</taxon>
        <taxon>eudicotyledons</taxon>
        <taxon>Gunneridae</taxon>
        <taxon>Pentapetalae</taxon>
        <taxon>rosids</taxon>
        <taxon>fabids</taxon>
        <taxon>Rosales</taxon>
        <taxon>Rosaceae</taxon>
        <taxon>Amygdaloideae</taxon>
        <taxon>Amygdaleae</taxon>
        <taxon>Prunus</taxon>
    </lineage>
</organism>
<dbReference type="EMBL" id="CAEKKB010000003">
    <property type="protein sequence ID" value="CAB4304966.1"/>
    <property type="molecule type" value="Genomic_DNA"/>
</dbReference>
<keyword evidence="2" id="KW-1185">Reference proteome</keyword>
<reference evidence="2" key="1">
    <citation type="journal article" date="2020" name="Genome Biol.">
        <title>Gamete binning: chromosome-level and haplotype-resolved genome assembly enabled by high-throughput single-cell sequencing of gamete genomes.</title>
        <authorList>
            <person name="Campoy J.A."/>
            <person name="Sun H."/>
            <person name="Goel M."/>
            <person name="Jiao W.-B."/>
            <person name="Folz-Donahue K."/>
            <person name="Wang N."/>
            <person name="Rubio M."/>
            <person name="Liu C."/>
            <person name="Kukat C."/>
            <person name="Ruiz D."/>
            <person name="Huettel B."/>
            <person name="Schneeberger K."/>
        </authorList>
    </citation>
    <scope>NUCLEOTIDE SEQUENCE [LARGE SCALE GENOMIC DNA]</scope>
    <source>
        <strain evidence="2">cv. Rojo Pasion</strain>
    </source>
</reference>
<dbReference type="AlphaFoldDB" id="A0A6J5WT62"/>
<proteinExistence type="predicted"/>
<dbReference type="Proteomes" id="UP000507245">
    <property type="component" value="Unassembled WGS sequence"/>
</dbReference>
<name>A0A6J5WT62_PRUAR</name>
<gene>
    <name evidence="1" type="ORF">ORAREDHAP_LOCUS22795</name>
</gene>
<accession>A0A6J5WT62</accession>
<sequence length="96" mass="10497">MKVKKTQIATCAWELEQNQAELIANLTGLSCEIGSPSIRIRVRMYDNGERRRGFGDSVDIGVGNGTRFILVRVNSALIVFNGGGCYFALPCVMGIE</sequence>
<evidence type="ECO:0000313" key="2">
    <source>
        <dbReference type="Proteomes" id="UP000507245"/>
    </source>
</evidence>